<dbReference type="EMBL" id="CP060412">
    <property type="protein sequence ID" value="QNK01149.1"/>
    <property type="molecule type" value="Genomic_DNA"/>
</dbReference>
<dbReference type="PANTHER" id="PTHR23517:SF13">
    <property type="entry name" value="MAJOR FACILITATOR SUPERFAMILY MFS_1"/>
    <property type="match status" value="1"/>
</dbReference>
<dbReference type="InterPro" id="IPR011701">
    <property type="entry name" value="MFS"/>
</dbReference>
<feature type="transmembrane region" description="Helical" evidence="7">
    <location>
        <begin position="171"/>
        <end position="188"/>
    </location>
</feature>
<dbReference type="PANTHER" id="PTHR23517">
    <property type="entry name" value="RESISTANCE PROTEIN MDTM, PUTATIVE-RELATED-RELATED"/>
    <property type="match status" value="1"/>
</dbReference>
<organism evidence="9 10">
    <name type="scientific">Dyella telluris</name>
    <dbReference type="NCBI Taxonomy" id="2763498"/>
    <lineage>
        <taxon>Bacteria</taxon>
        <taxon>Pseudomonadati</taxon>
        <taxon>Pseudomonadota</taxon>
        <taxon>Gammaproteobacteria</taxon>
        <taxon>Lysobacterales</taxon>
        <taxon>Rhodanobacteraceae</taxon>
        <taxon>Dyella</taxon>
    </lineage>
</organism>
<feature type="transmembrane region" description="Helical" evidence="7">
    <location>
        <begin position="48"/>
        <end position="69"/>
    </location>
</feature>
<feature type="domain" description="Major facilitator superfamily (MFS) profile" evidence="8">
    <location>
        <begin position="14"/>
        <end position="400"/>
    </location>
</feature>
<dbReference type="PROSITE" id="PS50850">
    <property type="entry name" value="MFS"/>
    <property type="match status" value="1"/>
</dbReference>
<dbReference type="RefSeq" id="WP_187056611.1">
    <property type="nucleotide sequence ID" value="NZ_CP060412.1"/>
</dbReference>
<evidence type="ECO:0000259" key="8">
    <source>
        <dbReference type="PROSITE" id="PS50850"/>
    </source>
</evidence>
<dbReference type="InterPro" id="IPR050171">
    <property type="entry name" value="MFS_Transporters"/>
</dbReference>
<sequence>MASKGIQRGHGRRAALTVATGLAVMFVAATLLTPLYPLYRRSFGFGEITLTLVYSSYVLGNIGALFFFARLSDQAGRRFMVWPAIGVALASTAAFGLASGVAWLFVGRALSGFATGLASSTMAAWITELQPEGANAGAVTASAANFVGLAAGPWLSALAAQFNVHPLRLPFAVYAALLVLTGIVLVRVPETVPHPQRRPAEWSLRPRLGIPRDILASFISPAVTAFLTFALFGFYAALIPGMLAEALKESRPVVSAAVVFGLFAVAAAMVVIARRLPSRTAMLGGLSLFPPAVALLVMAEHLQSMPLLLAASVLAGAAGALGYRGSLAVVNRIAPAERRGEVVATYLIMMFCGNSLPVIGIGLVSATTGALTAHVLFAGLIAVLAISGLVIGWRYAPNDDAPHEHST</sequence>
<evidence type="ECO:0000256" key="5">
    <source>
        <dbReference type="ARBA" id="ARBA00022989"/>
    </source>
</evidence>
<keyword evidence="3" id="KW-1003">Cell membrane</keyword>
<feature type="transmembrane region" description="Helical" evidence="7">
    <location>
        <begin position="81"/>
        <end position="103"/>
    </location>
</feature>
<keyword evidence="10" id="KW-1185">Reference proteome</keyword>
<dbReference type="Pfam" id="PF07690">
    <property type="entry name" value="MFS_1"/>
    <property type="match status" value="1"/>
</dbReference>
<dbReference type="InterPro" id="IPR020846">
    <property type="entry name" value="MFS_dom"/>
</dbReference>
<proteinExistence type="predicted"/>
<feature type="transmembrane region" description="Helical" evidence="7">
    <location>
        <begin position="371"/>
        <end position="393"/>
    </location>
</feature>
<feature type="transmembrane region" description="Helical" evidence="7">
    <location>
        <begin position="109"/>
        <end position="126"/>
    </location>
</feature>
<dbReference type="Proteomes" id="UP000515873">
    <property type="component" value="Chromosome"/>
</dbReference>
<evidence type="ECO:0000256" key="3">
    <source>
        <dbReference type="ARBA" id="ARBA00022475"/>
    </source>
</evidence>
<protein>
    <submittedName>
        <fullName evidence="9">MFS transporter</fullName>
    </submittedName>
</protein>
<reference evidence="9 10" key="1">
    <citation type="submission" date="2020-08" db="EMBL/GenBank/DDBJ databases">
        <title>Dyella sp. G9 isolated from forest soil.</title>
        <authorList>
            <person name="Fu J."/>
            <person name="Qiu L."/>
        </authorList>
    </citation>
    <scope>NUCLEOTIDE SEQUENCE [LARGE SCALE GENOMIC DNA]</scope>
    <source>
        <strain evidence="9 10">G9</strain>
    </source>
</reference>
<dbReference type="GO" id="GO:0005886">
    <property type="term" value="C:plasma membrane"/>
    <property type="evidence" value="ECO:0007669"/>
    <property type="project" value="UniProtKB-SubCell"/>
</dbReference>
<keyword evidence="2" id="KW-0813">Transport</keyword>
<feature type="transmembrane region" description="Helical" evidence="7">
    <location>
        <begin position="280"/>
        <end position="299"/>
    </location>
</feature>
<evidence type="ECO:0000313" key="9">
    <source>
        <dbReference type="EMBL" id="QNK01149.1"/>
    </source>
</evidence>
<feature type="transmembrane region" description="Helical" evidence="7">
    <location>
        <begin position="138"/>
        <end position="159"/>
    </location>
</feature>
<dbReference type="GO" id="GO:0022857">
    <property type="term" value="F:transmembrane transporter activity"/>
    <property type="evidence" value="ECO:0007669"/>
    <property type="project" value="InterPro"/>
</dbReference>
<dbReference type="InterPro" id="IPR036259">
    <property type="entry name" value="MFS_trans_sf"/>
</dbReference>
<dbReference type="KEGG" id="dtl:H8F01_19135"/>
<name>A0A7G8Q2Z1_9GAMM</name>
<keyword evidence="6 7" id="KW-0472">Membrane</keyword>
<feature type="transmembrane region" description="Helical" evidence="7">
    <location>
        <begin position="214"/>
        <end position="238"/>
    </location>
</feature>
<feature type="transmembrane region" description="Helical" evidence="7">
    <location>
        <begin position="305"/>
        <end position="323"/>
    </location>
</feature>
<dbReference type="AlphaFoldDB" id="A0A7G8Q2Z1"/>
<evidence type="ECO:0000256" key="2">
    <source>
        <dbReference type="ARBA" id="ARBA00022448"/>
    </source>
</evidence>
<feature type="transmembrane region" description="Helical" evidence="7">
    <location>
        <begin position="14"/>
        <end position="36"/>
    </location>
</feature>
<dbReference type="Gene3D" id="1.20.1250.20">
    <property type="entry name" value="MFS general substrate transporter like domains"/>
    <property type="match status" value="1"/>
</dbReference>
<evidence type="ECO:0000313" key="10">
    <source>
        <dbReference type="Proteomes" id="UP000515873"/>
    </source>
</evidence>
<feature type="transmembrane region" description="Helical" evidence="7">
    <location>
        <begin position="343"/>
        <end position="365"/>
    </location>
</feature>
<comment type="subcellular location">
    <subcellularLocation>
        <location evidence="1">Cell membrane</location>
        <topology evidence="1">Multi-pass membrane protein</topology>
    </subcellularLocation>
</comment>
<evidence type="ECO:0000256" key="7">
    <source>
        <dbReference type="SAM" id="Phobius"/>
    </source>
</evidence>
<feature type="transmembrane region" description="Helical" evidence="7">
    <location>
        <begin position="253"/>
        <end position="273"/>
    </location>
</feature>
<accession>A0A7G8Q2Z1</accession>
<evidence type="ECO:0000256" key="4">
    <source>
        <dbReference type="ARBA" id="ARBA00022692"/>
    </source>
</evidence>
<evidence type="ECO:0000256" key="6">
    <source>
        <dbReference type="ARBA" id="ARBA00023136"/>
    </source>
</evidence>
<keyword evidence="4 7" id="KW-0812">Transmembrane</keyword>
<evidence type="ECO:0000256" key="1">
    <source>
        <dbReference type="ARBA" id="ARBA00004651"/>
    </source>
</evidence>
<keyword evidence="5 7" id="KW-1133">Transmembrane helix</keyword>
<dbReference type="SUPFAM" id="SSF103473">
    <property type="entry name" value="MFS general substrate transporter"/>
    <property type="match status" value="1"/>
</dbReference>
<gene>
    <name evidence="9" type="ORF">H8F01_19135</name>
</gene>